<dbReference type="PANTHER" id="PTHR43459">
    <property type="entry name" value="ENOYL-COA HYDRATASE"/>
    <property type="match status" value="1"/>
</dbReference>
<gene>
    <name evidence="2" type="ORF">GGR90_002341</name>
</gene>
<keyword evidence="2" id="KW-0413">Isomerase</keyword>
<reference evidence="2 3" key="1">
    <citation type="submission" date="2020-03" db="EMBL/GenBank/DDBJ databases">
        <title>Genomic Encyclopedia of Type Strains, Phase IV (KMG-IV): sequencing the most valuable type-strain genomes for metagenomic binning, comparative biology and taxonomic classification.</title>
        <authorList>
            <person name="Goeker M."/>
        </authorList>
    </citation>
    <scope>NUCLEOTIDE SEQUENCE [LARGE SCALE GENOMIC DNA]</scope>
    <source>
        <strain evidence="2 3">DSM 25229</strain>
    </source>
</reference>
<keyword evidence="3" id="KW-1185">Reference proteome</keyword>
<dbReference type="EC" id="5.3.3.18" evidence="2"/>
<organism evidence="2 3">
    <name type="scientific">Sphingopyxis italica</name>
    <dbReference type="NCBI Taxonomy" id="1129133"/>
    <lineage>
        <taxon>Bacteria</taxon>
        <taxon>Pseudomonadati</taxon>
        <taxon>Pseudomonadota</taxon>
        <taxon>Alphaproteobacteria</taxon>
        <taxon>Sphingomonadales</taxon>
        <taxon>Sphingomonadaceae</taxon>
        <taxon>Sphingopyxis</taxon>
    </lineage>
</organism>
<accession>A0A7X5XRU6</accession>
<dbReference type="GO" id="GO:0016853">
    <property type="term" value="F:isomerase activity"/>
    <property type="evidence" value="ECO:0007669"/>
    <property type="project" value="UniProtKB-KW"/>
</dbReference>
<evidence type="ECO:0000256" key="1">
    <source>
        <dbReference type="ARBA" id="ARBA00005254"/>
    </source>
</evidence>
<proteinExistence type="inferred from homology"/>
<comment type="caution">
    <text evidence="2">The sequence shown here is derived from an EMBL/GenBank/DDBJ whole genome shotgun (WGS) entry which is preliminary data.</text>
</comment>
<sequence length="262" mass="27836">MAFERLTLTVEDGLARLEFNNAVRGNPIDETFCAETCEAATLLSVDPSVRCVLVTALGDAFGYGGDITSFVNELDSLPANIKRWTTTLHSGIARLQRMDAPIVAAVHGVCAGGMSAFVAGADILIAAEDAKFVAAYPGIGFSCDAGSSIMYARRMGASRARRFLLLNESLGAEAALACGLADEVHPKDAFRARAEEVALQLAAGPTKAFGEIRRLMLSVFDQPLETQLELEAQALSRSSGTRDAAGAIKAFTERRRPEFGGM</sequence>
<dbReference type="Gene3D" id="3.90.226.10">
    <property type="entry name" value="2-enoyl-CoA Hydratase, Chain A, domain 1"/>
    <property type="match status" value="1"/>
</dbReference>
<dbReference type="AlphaFoldDB" id="A0A7X5XRU6"/>
<dbReference type="InterPro" id="IPR029045">
    <property type="entry name" value="ClpP/crotonase-like_dom_sf"/>
</dbReference>
<dbReference type="RefSeq" id="WP_167921626.1">
    <property type="nucleotide sequence ID" value="NZ_JAATIT010000003.1"/>
</dbReference>
<dbReference type="SUPFAM" id="SSF52096">
    <property type="entry name" value="ClpP/crotonase"/>
    <property type="match status" value="1"/>
</dbReference>
<dbReference type="Gene3D" id="1.10.12.10">
    <property type="entry name" value="Lyase 2-enoyl-coa Hydratase, Chain A, domain 2"/>
    <property type="match status" value="1"/>
</dbReference>
<dbReference type="Pfam" id="PF00378">
    <property type="entry name" value="ECH_1"/>
    <property type="match status" value="1"/>
</dbReference>
<evidence type="ECO:0000313" key="2">
    <source>
        <dbReference type="EMBL" id="NJB90147.1"/>
    </source>
</evidence>
<dbReference type="InterPro" id="IPR014748">
    <property type="entry name" value="Enoyl-CoA_hydra_C"/>
</dbReference>
<dbReference type="InterPro" id="IPR001753">
    <property type="entry name" value="Enoyl-CoA_hydra/iso"/>
</dbReference>
<comment type="similarity">
    <text evidence="1">Belongs to the enoyl-CoA hydratase/isomerase family.</text>
</comment>
<evidence type="ECO:0000313" key="3">
    <source>
        <dbReference type="Proteomes" id="UP000535078"/>
    </source>
</evidence>
<dbReference type="Proteomes" id="UP000535078">
    <property type="component" value="Unassembled WGS sequence"/>
</dbReference>
<dbReference type="EMBL" id="JAATIT010000003">
    <property type="protein sequence ID" value="NJB90147.1"/>
    <property type="molecule type" value="Genomic_DNA"/>
</dbReference>
<dbReference type="CDD" id="cd06558">
    <property type="entry name" value="crotonase-like"/>
    <property type="match status" value="1"/>
</dbReference>
<name>A0A7X5XRU6_9SPHN</name>
<dbReference type="PANTHER" id="PTHR43459:SF1">
    <property type="entry name" value="EG:BACN32G11.4 PROTEIN"/>
    <property type="match status" value="1"/>
</dbReference>
<protein>
    <submittedName>
        <fullName evidence="2">2-(1,2-epoxy-1,2-dihydrophenyl)acetyl-CoA isomerase</fullName>
        <ecNumber evidence="2">5.3.3.18</ecNumber>
    </submittedName>
</protein>